<proteinExistence type="predicted"/>
<dbReference type="VEuPathDB" id="FungiDB:ASPTUDRAFT_40775"/>
<protein>
    <submittedName>
        <fullName evidence="1">Uncharacterized protein</fullName>
    </submittedName>
</protein>
<gene>
    <name evidence="1" type="ORF">ASPTUDRAFT_40775</name>
</gene>
<name>A0A1L9N6K0_ASPTC</name>
<accession>A0A1L9N6K0</accession>
<reference evidence="2" key="1">
    <citation type="journal article" date="2017" name="Genome Biol.">
        <title>Comparative genomics reveals high biological diversity and specific adaptations in the industrially and medically important fungal genus Aspergillus.</title>
        <authorList>
            <person name="de Vries R.P."/>
            <person name="Riley R."/>
            <person name="Wiebenga A."/>
            <person name="Aguilar-Osorio G."/>
            <person name="Amillis S."/>
            <person name="Uchima C.A."/>
            <person name="Anderluh G."/>
            <person name="Asadollahi M."/>
            <person name="Askin M."/>
            <person name="Barry K."/>
            <person name="Battaglia E."/>
            <person name="Bayram O."/>
            <person name="Benocci T."/>
            <person name="Braus-Stromeyer S.A."/>
            <person name="Caldana C."/>
            <person name="Canovas D."/>
            <person name="Cerqueira G.C."/>
            <person name="Chen F."/>
            <person name="Chen W."/>
            <person name="Choi C."/>
            <person name="Clum A."/>
            <person name="Dos Santos R.A."/>
            <person name="Damasio A.R."/>
            <person name="Diallinas G."/>
            <person name="Emri T."/>
            <person name="Fekete E."/>
            <person name="Flipphi M."/>
            <person name="Freyberg S."/>
            <person name="Gallo A."/>
            <person name="Gournas C."/>
            <person name="Habgood R."/>
            <person name="Hainaut M."/>
            <person name="Harispe M.L."/>
            <person name="Henrissat B."/>
            <person name="Hilden K.S."/>
            <person name="Hope R."/>
            <person name="Hossain A."/>
            <person name="Karabika E."/>
            <person name="Karaffa L."/>
            <person name="Karanyi Z."/>
            <person name="Krasevec N."/>
            <person name="Kuo A."/>
            <person name="Kusch H."/>
            <person name="LaButti K."/>
            <person name="Lagendijk E.L."/>
            <person name="Lapidus A."/>
            <person name="Levasseur A."/>
            <person name="Lindquist E."/>
            <person name="Lipzen A."/>
            <person name="Logrieco A.F."/>
            <person name="MacCabe A."/>
            <person name="Maekelae M.R."/>
            <person name="Malavazi I."/>
            <person name="Melin P."/>
            <person name="Meyer V."/>
            <person name="Mielnichuk N."/>
            <person name="Miskei M."/>
            <person name="Molnar A.P."/>
            <person name="Mule G."/>
            <person name="Ngan C.Y."/>
            <person name="Orejas M."/>
            <person name="Orosz E."/>
            <person name="Ouedraogo J.P."/>
            <person name="Overkamp K.M."/>
            <person name="Park H.-S."/>
            <person name="Perrone G."/>
            <person name="Piumi F."/>
            <person name="Punt P.J."/>
            <person name="Ram A.F."/>
            <person name="Ramon A."/>
            <person name="Rauscher S."/>
            <person name="Record E."/>
            <person name="Riano-Pachon D.M."/>
            <person name="Robert V."/>
            <person name="Roehrig J."/>
            <person name="Ruller R."/>
            <person name="Salamov A."/>
            <person name="Salih N.S."/>
            <person name="Samson R.A."/>
            <person name="Sandor E."/>
            <person name="Sanguinetti M."/>
            <person name="Schuetze T."/>
            <person name="Sepcic K."/>
            <person name="Shelest E."/>
            <person name="Sherlock G."/>
            <person name="Sophianopoulou V."/>
            <person name="Squina F.M."/>
            <person name="Sun H."/>
            <person name="Susca A."/>
            <person name="Todd R.B."/>
            <person name="Tsang A."/>
            <person name="Unkles S.E."/>
            <person name="van de Wiele N."/>
            <person name="van Rossen-Uffink D."/>
            <person name="Oliveira J.V."/>
            <person name="Vesth T.C."/>
            <person name="Visser J."/>
            <person name="Yu J.-H."/>
            <person name="Zhou M."/>
            <person name="Andersen M.R."/>
            <person name="Archer D.B."/>
            <person name="Baker S.E."/>
            <person name="Benoit I."/>
            <person name="Brakhage A.A."/>
            <person name="Braus G.H."/>
            <person name="Fischer R."/>
            <person name="Frisvad J.C."/>
            <person name="Goldman G.H."/>
            <person name="Houbraken J."/>
            <person name="Oakley B."/>
            <person name="Pocsi I."/>
            <person name="Scazzocchio C."/>
            <person name="Seiboth B."/>
            <person name="vanKuyk P.A."/>
            <person name="Wortman J."/>
            <person name="Dyer P.S."/>
            <person name="Grigoriev I.V."/>
        </authorList>
    </citation>
    <scope>NUCLEOTIDE SEQUENCE [LARGE SCALE GENOMIC DNA]</scope>
    <source>
        <strain evidence="2">CBS 134.48</strain>
    </source>
</reference>
<dbReference type="Proteomes" id="UP000184304">
    <property type="component" value="Unassembled WGS sequence"/>
</dbReference>
<evidence type="ECO:0000313" key="2">
    <source>
        <dbReference type="Proteomes" id="UP000184304"/>
    </source>
</evidence>
<dbReference type="AlphaFoldDB" id="A0A1L9N6K0"/>
<dbReference type="EMBL" id="KV878198">
    <property type="protein sequence ID" value="OJI84754.1"/>
    <property type="molecule type" value="Genomic_DNA"/>
</dbReference>
<keyword evidence="2" id="KW-1185">Reference proteome</keyword>
<organism evidence="1 2">
    <name type="scientific">Aspergillus tubingensis (strain CBS 134.48)</name>
    <dbReference type="NCBI Taxonomy" id="767770"/>
    <lineage>
        <taxon>Eukaryota</taxon>
        <taxon>Fungi</taxon>
        <taxon>Dikarya</taxon>
        <taxon>Ascomycota</taxon>
        <taxon>Pezizomycotina</taxon>
        <taxon>Eurotiomycetes</taxon>
        <taxon>Eurotiomycetidae</taxon>
        <taxon>Eurotiales</taxon>
        <taxon>Aspergillaceae</taxon>
        <taxon>Aspergillus</taxon>
        <taxon>Aspergillus subgen. Circumdati</taxon>
    </lineage>
</organism>
<evidence type="ECO:0000313" key="1">
    <source>
        <dbReference type="EMBL" id="OJI84754.1"/>
    </source>
</evidence>
<sequence length="57" mass="6551">MTPSKSSWDLKITCVSTDEYFHERSRLHCPCAQFYHHSLSPSGAFRFILPMSHGAHD</sequence>